<reference evidence="2 3" key="1">
    <citation type="journal article" date="2006" name="Science">
        <title>The genome of black cottonwood, Populus trichocarpa (Torr. &amp; Gray).</title>
        <authorList>
            <person name="Tuskan G.A."/>
            <person name="Difazio S."/>
            <person name="Jansson S."/>
            <person name="Bohlmann J."/>
            <person name="Grigoriev I."/>
            <person name="Hellsten U."/>
            <person name="Putnam N."/>
            <person name="Ralph S."/>
            <person name="Rombauts S."/>
            <person name="Salamov A."/>
            <person name="Schein J."/>
            <person name="Sterck L."/>
            <person name="Aerts A."/>
            <person name="Bhalerao R.R."/>
            <person name="Bhalerao R.P."/>
            <person name="Blaudez D."/>
            <person name="Boerjan W."/>
            <person name="Brun A."/>
            <person name="Brunner A."/>
            <person name="Busov V."/>
            <person name="Campbell M."/>
            <person name="Carlson J."/>
            <person name="Chalot M."/>
            <person name="Chapman J."/>
            <person name="Chen G.L."/>
            <person name="Cooper D."/>
            <person name="Coutinho P.M."/>
            <person name="Couturier J."/>
            <person name="Covert S."/>
            <person name="Cronk Q."/>
            <person name="Cunningham R."/>
            <person name="Davis J."/>
            <person name="Degroeve S."/>
            <person name="Dejardin A."/>
            <person name="Depamphilis C."/>
            <person name="Detter J."/>
            <person name="Dirks B."/>
            <person name="Dubchak I."/>
            <person name="Duplessis S."/>
            <person name="Ehlting J."/>
            <person name="Ellis B."/>
            <person name="Gendler K."/>
            <person name="Goodstein D."/>
            <person name="Gribskov M."/>
            <person name="Grimwood J."/>
            <person name="Groover A."/>
            <person name="Gunter L."/>
            <person name="Hamberger B."/>
            <person name="Heinze B."/>
            <person name="Helariutta Y."/>
            <person name="Henrissat B."/>
            <person name="Holligan D."/>
            <person name="Holt R."/>
            <person name="Huang W."/>
            <person name="Islam-Faridi N."/>
            <person name="Jones S."/>
            <person name="Jones-Rhoades M."/>
            <person name="Jorgensen R."/>
            <person name="Joshi C."/>
            <person name="Kangasjarvi J."/>
            <person name="Karlsson J."/>
            <person name="Kelleher C."/>
            <person name="Kirkpatrick R."/>
            <person name="Kirst M."/>
            <person name="Kohler A."/>
            <person name="Kalluri U."/>
            <person name="Larimer F."/>
            <person name="Leebens-Mack J."/>
            <person name="Leple J.C."/>
            <person name="Locascio P."/>
            <person name="Lou Y."/>
            <person name="Lucas S."/>
            <person name="Martin F."/>
            <person name="Montanini B."/>
            <person name="Napoli C."/>
            <person name="Nelson D.R."/>
            <person name="Nelson C."/>
            <person name="Nieminen K."/>
            <person name="Nilsson O."/>
            <person name="Pereda V."/>
            <person name="Peter G."/>
            <person name="Philippe R."/>
            <person name="Pilate G."/>
            <person name="Poliakov A."/>
            <person name="Razumovskaya J."/>
            <person name="Richardson P."/>
            <person name="Rinaldi C."/>
            <person name="Ritland K."/>
            <person name="Rouze P."/>
            <person name="Ryaboy D."/>
            <person name="Schmutz J."/>
            <person name="Schrader J."/>
            <person name="Segerman B."/>
            <person name="Shin H."/>
            <person name="Siddiqui A."/>
            <person name="Sterky F."/>
            <person name="Terry A."/>
            <person name="Tsai C.J."/>
            <person name="Uberbacher E."/>
            <person name="Unneberg P."/>
            <person name="Vahala J."/>
            <person name="Wall K."/>
            <person name="Wessler S."/>
            <person name="Yang G."/>
            <person name="Yin T."/>
            <person name="Douglas C."/>
            <person name="Marra M."/>
            <person name="Sandberg G."/>
            <person name="Van de Peer Y."/>
            <person name="Rokhsar D."/>
        </authorList>
    </citation>
    <scope>NUCLEOTIDE SEQUENCE [LARGE SCALE GENOMIC DNA]</scope>
    <source>
        <strain evidence="3">cv. Nisqually</strain>
    </source>
</reference>
<keyword evidence="1" id="KW-1133">Transmembrane helix</keyword>
<dbReference type="InParanoid" id="A0A2K2C126"/>
<sequence>MRQHIFKLRISDVYLLITLQKVASYGSFSWSYHKIPRSIVTGIKLPRENHDLDRFMVNLCLVSTKLAIWISFFFF</sequence>
<dbReference type="EMBL" id="CM009290">
    <property type="protein sequence ID" value="PNT55728.1"/>
    <property type="molecule type" value="Genomic_DNA"/>
</dbReference>
<dbReference type="Proteomes" id="UP000006729">
    <property type="component" value="Chromosome 1"/>
</dbReference>
<evidence type="ECO:0000313" key="3">
    <source>
        <dbReference type="Proteomes" id="UP000006729"/>
    </source>
</evidence>
<evidence type="ECO:0000256" key="1">
    <source>
        <dbReference type="SAM" id="Phobius"/>
    </source>
</evidence>
<protein>
    <submittedName>
        <fullName evidence="2">Uncharacterized protein</fullName>
    </submittedName>
</protein>
<organism evidence="2 3">
    <name type="scientific">Populus trichocarpa</name>
    <name type="common">Western balsam poplar</name>
    <name type="synonym">Populus balsamifera subsp. trichocarpa</name>
    <dbReference type="NCBI Taxonomy" id="3694"/>
    <lineage>
        <taxon>Eukaryota</taxon>
        <taxon>Viridiplantae</taxon>
        <taxon>Streptophyta</taxon>
        <taxon>Embryophyta</taxon>
        <taxon>Tracheophyta</taxon>
        <taxon>Spermatophyta</taxon>
        <taxon>Magnoliopsida</taxon>
        <taxon>eudicotyledons</taxon>
        <taxon>Gunneridae</taxon>
        <taxon>Pentapetalae</taxon>
        <taxon>rosids</taxon>
        <taxon>fabids</taxon>
        <taxon>Malpighiales</taxon>
        <taxon>Salicaceae</taxon>
        <taxon>Saliceae</taxon>
        <taxon>Populus</taxon>
    </lineage>
</organism>
<feature type="transmembrane region" description="Helical" evidence="1">
    <location>
        <begin position="55"/>
        <end position="74"/>
    </location>
</feature>
<keyword evidence="1" id="KW-0472">Membrane</keyword>
<dbReference type="AlphaFoldDB" id="A0A2K2C126"/>
<evidence type="ECO:0000313" key="2">
    <source>
        <dbReference type="EMBL" id="PNT55728.1"/>
    </source>
</evidence>
<name>A0A2K2C126_POPTR</name>
<proteinExistence type="predicted"/>
<gene>
    <name evidence="2" type="ORF">POPTR_001G208300</name>
</gene>
<keyword evidence="3" id="KW-1185">Reference proteome</keyword>
<keyword evidence="1" id="KW-0812">Transmembrane</keyword>
<accession>A0A2K2C126</accession>